<dbReference type="SUPFAM" id="SSF81321">
    <property type="entry name" value="Family A G protein-coupled receptor-like"/>
    <property type="match status" value="2"/>
</dbReference>
<dbReference type="InterPro" id="IPR017452">
    <property type="entry name" value="GPCR_Rhodpsn_7TM"/>
</dbReference>
<accession>A0AAU9X9E0</accession>
<evidence type="ECO:0000256" key="2">
    <source>
        <dbReference type="ARBA" id="ARBA00022475"/>
    </source>
</evidence>
<gene>
    <name evidence="12" type="ORF">PMEA_00019687</name>
</gene>
<keyword evidence="6 10" id="KW-0472">Membrane</keyword>
<comment type="caution">
    <text evidence="12">The sequence shown here is derived from an EMBL/GenBank/DDBJ whole genome shotgun (WGS) entry which is preliminary data.</text>
</comment>
<evidence type="ECO:0000256" key="9">
    <source>
        <dbReference type="ARBA" id="ARBA00023224"/>
    </source>
</evidence>
<keyword evidence="8" id="KW-0325">Glycoprotein</keyword>
<feature type="transmembrane region" description="Helical" evidence="10">
    <location>
        <begin position="547"/>
        <end position="570"/>
    </location>
</feature>
<dbReference type="PANTHER" id="PTHR24246">
    <property type="entry name" value="OLFACTORY RECEPTOR AND ADENOSINE RECEPTOR"/>
    <property type="match status" value="1"/>
</dbReference>
<evidence type="ECO:0000256" key="4">
    <source>
        <dbReference type="ARBA" id="ARBA00022989"/>
    </source>
</evidence>
<feature type="domain" description="G-protein coupled receptors family 1 profile" evidence="11">
    <location>
        <begin position="59"/>
        <end position="291"/>
    </location>
</feature>
<dbReference type="InterPro" id="IPR000276">
    <property type="entry name" value="GPCR_Rhodpsn"/>
</dbReference>
<evidence type="ECO:0000256" key="7">
    <source>
        <dbReference type="ARBA" id="ARBA00023170"/>
    </source>
</evidence>
<dbReference type="GO" id="GO:0005886">
    <property type="term" value="C:plasma membrane"/>
    <property type="evidence" value="ECO:0007669"/>
    <property type="project" value="UniProtKB-SubCell"/>
</dbReference>
<feature type="transmembrane region" description="Helical" evidence="10">
    <location>
        <begin position="114"/>
        <end position="139"/>
    </location>
</feature>
<keyword evidence="5" id="KW-0297">G-protein coupled receptor</keyword>
<feature type="transmembrane region" description="Helical" evidence="10">
    <location>
        <begin position="467"/>
        <end position="491"/>
    </location>
</feature>
<dbReference type="PANTHER" id="PTHR24246:SF27">
    <property type="entry name" value="ADENOSINE RECEPTOR, ISOFORM A"/>
    <property type="match status" value="1"/>
</dbReference>
<feature type="transmembrane region" description="Helical" evidence="10">
    <location>
        <begin position="275"/>
        <end position="293"/>
    </location>
</feature>
<proteinExistence type="predicted"/>
<dbReference type="GO" id="GO:0004930">
    <property type="term" value="F:G protein-coupled receptor activity"/>
    <property type="evidence" value="ECO:0007669"/>
    <property type="project" value="UniProtKB-KW"/>
</dbReference>
<comment type="subcellular location">
    <subcellularLocation>
        <location evidence="1">Cell membrane</location>
        <topology evidence="1">Multi-pass membrane protein</topology>
    </subcellularLocation>
</comment>
<evidence type="ECO:0000256" key="8">
    <source>
        <dbReference type="ARBA" id="ARBA00023180"/>
    </source>
</evidence>
<feature type="transmembrane region" description="Helical" evidence="10">
    <location>
        <begin position="197"/>
        <end position="218"/>
    </location>
</feature>
<keyword evidence="13" id="KW-1185">Reference proteome</keyword>
<dbReference type="Proteomes" id="UP001159428">
    <property type="component" value="Unassembled WGS sequence"/>
</dbReference>
<dbReference type="PRINTS" id="PR00237">
    <property type="entry name" value="GPCRRHODOPSN"/>
</dbReference>
<keyword evidence="9" id="KW-0807">Transducer</keyword>
<feature type="domain" description="G-protein coupled receptors family 1 profile" evidence="11">
    <location>
        <begin position="449"/>
        <end position="568"/>
    </location>
</feature>
<dbReference type="SMART" id="SM01381">
    <property type="entry name" value="7TM_GPCR_Srsx"/>
    <property type="match status" value="1"/>
</dbReference>
<dbReference type="Pfam" id="PF00001">
    <property type="entry name" value="7tm_1"/>
    <property type="match status" value="2"/>
</dbReference>
<reference evidence="12 13" key="1">
    <citation type="submission" date="2022-05" db="EMBL/GenBank/DDBJ databases">
        <authorList>
            <consortium name="Genoscope - CEA"/>
            <person name="William W."/>
        </authorList>
    </citation>
    <scope>NUCLEOTIDE SEQUENCE [LARGE SCALE GENOMIC DNA]</scope>
</reference>
<evidence type="ECO:0000256" key="6">
    <source>
        <dbReference type="ARBA" id="ARBA00023136"/>
    </source>
</evidence>
<feature type="transmembrane region" description="Helical" evidence="10">
    <location>
        <begin position="239"/>
        <end position="263"/>
    </location>
</feature>
<dbReference type="PROSITE" id="PS50262">
    <property type="entry name" value="G_PROTEIN_RECEP_F1_2"/>
    <property type="match status" value="2"/>
</dbReference>
<evidence type="ECO:0000313" key="12">
    <source>
        <dbReference type="EMBL" id="CAH3141398.1"/>
    </source>
</evidence>
<organism evidence="12 13">
    <name type="scientific">Pocillopora meandrina</name>
    <dbReference type="NCBI Taxonomy" id="46732"/>
    <lineage>
        <taxon>Eukaryota</taxon>
        <taxon>Metazoa</taxon>
        <taxon>Cnidaria</taxon>
        <taxon>Anthozoa</taxon>
        <taxon>Hexacorallia</taxon>
        <taxon>Scleractinia</taxon>
        <taxon>Astrocoeniina</taxon>
        <taxon>Pocilloporidae</taxon>
        <taxon>Pocillopora</taxon>
    </lineage>
</organism>
<feature type="transmembrane region" description="Helical" evidence="10">
    <location>
        <begin position="79"/>
        <end position="102"/>
    </location>
</feature>
<feature type="transmembrane region" description="Helical" evidence="10">
    <location>
        <begin position="517"/>
        <end position="541"/>
    </location>
</feature>
<keyword evidence="3 10" id="KW-0812">Transmembrane</keyword>
<feature type="transmembrane region" description="Helical" evidence="10">
    <location>
        <begin position="160"/>
        <end position="185"/>
    </location>
</feature>
<evidence type="ECO:0000313" key="13">
    <source>
        <dbReference type="Proteomes" id="UP001159428"/>
    </source>
</evidence>
<dbReference type="Gene3D" id="1.20.1070.10">
    <property type="entry name" value="Rhodopsin 7-helix transmembrane proteins"/>
    <property type="match status" value="2"/>
</dbReference>
<evidence type="ECO:0000256" key="10">
    <source>
        <dbReference type="SAM" id="Phobius"/>
    </source>
</evidence>
<evidence type="ECO:0000256" key="3">
    <source>
        <dbReference type="ARBA" id="ARBA00022692"/>
    </source>
</evidence>
<evidence type="ECO:0000256" key="1">
    <source>
        <dbReference type="ARBA" id="ARBA00004651"/>
    </source>
</evidence>
<evidence type="ECO:0000256" key="5">
    <source>
        <dbReference type="ARBA" id="ARBA00023040"/>
    </source>
</evidence>
<dbReference type="EMBL" id="CALNXJ010000035">
    <property type="protein sequence ID" value="CAH3141398.1"/>
    <property type="molecule type" value="Genomic_DNA"/>
</dbReference>
<name>A0AAU9X9E0_9CNID</name>
<protein>
    <recommendedName>
        <fullName evidence="11">G-protein coupled receptors family 1 profile domain-containing protein</fullName>
    </recommendedName>
</protein>
<feature type="transmembrane region" description="Helical" evidence="10">
    <location>
        <begin position="43"/>
        <end position="67"/>
    </location>
</feature>
<sequence length="634" mass="72702">RKKTVYLKSFSHKFMMIHSSAVNKTMGNAAAFTRSFPSKAEEIALFSALILSSVLIIAGNLLTLVLFAVTKPLRRKSLFLVMNMAFADLLLGTFSVPFYIYIVKHVHQLWTAKYGFYLMAFRCIDAIFLFGSYLSATFISCERLYAVYWPFKYRFLSIKTYRIAIFTLWTFAALLSIILTLLSVFTSIRSALYVSDLVLLGLTIIICVCNIAIWRNFQHQSVDSQHRNKASRKRRLTKTLLLASILALLCWLPLIILNVLIYITEASIPWKFYHMANILNYSNSFVNPIVYVFRIREFQQALRLCCTKSRPAIKMVKFKGRNLTAALRTPEIELRIFRNDPTRLQVEFKMIDSSAVNKTMENASAFTRSFPSKAEGIALCSAFILSSVLIIAGNLLTLVLFAETFIPSYEHGPSPLPYIFIMLEVLISFGQQNTALALSSSDASITFLCSAHIYLQPLFPVRDFMPSALYVSVLVLLGLIIIICVCNIAIWKNFQHESVDSQYRNGASRNRRLTKTLLLVSILALLCWLPLIILNVLIYITKKSIPLEFYLMVNILNYSNSFVNPIVYVFRIREFQQALRLCCTKRTPAIKMVKFKGRNRTAALRTPEIELRIFRNDPTRLQIDVERQYMETKF</sequence>
<keyword evidence="2" id="KW-1003">Cell membrane</keyword>
<feature type="non-terminal residue" evidence="12">
    <location>
        <position position="1"/>
    </location>
</feature>
<dbReference type="AlphaFoldDB" id="A0AAU9X9E0"/>
<evidence type="ECO:0000259" key="11">
    <source>
        <dbReference type="PROSITE" id="PS50262"/>
    </source>
</evidence>
<keyword evidence="7" id="KW-0675">Receptor</keyword>
<feature type="transmembrane region" description="Helical" evidence="10">
    <location>
        <begin position="377"/>
        <end position="402"/>
    </location>
</feature>
<keyword evidence="4 10" id="KW-1133">Transmembrane helix</keyword>
<dbReference type="CDD" id="cd00637">
    <property type="entry name" value="7tm_classA_rhodopsin-like"/>
    <property type="match status" value="1"/>
</dbReference>